<dbReference type="PANTHER" id="PTHR31744">
    <property type="entry name" value="PROTEIN CUP-SHAPED COTYLEDON 2-RELATED"/>
    <property type="match status" value="1"/>
</dbReference>
<evidence type="ECO:0000256" key="1">
    <source>
        <dbReference type="ARBA" id="ARBA00023015"/>
    </source>
</evidence>
<evidence type="ECO:0000313" key="8">
    <source>
        <dbReference type="RefSeq" id="XP_022758727.1"/>
    </source>
</evidence>
<dbReference type="InterPro" id="IPR003441">
    <property type="entry name" value="NAC-dom"/>
</dbReference>
<organism evidence="7 8">
    <name type="scientific">Durio zibethinus</name>
    <name type="common">Durian</name>
    <dbReference type="NCBI Taxonomy" id="66656"/>
    <lineage>
        <taxon>Eukaryota</taxon>
        <taxon>Viridiplantae</taxon>
        <taxon>Streptophyta</taxon>
        <taxon>Embryophyta</taxon>
        <taxon>Tracheophyta</taxon>
        <taxon>Spermatophyta</taxon>
        <taxon>Magnoliopsida</taxon>
        <taxon>eudicotyledons</taxon>
        <taxon>Gunneridae</taxon>
        <taxon>Pentapetalae</taxon>
        <taxon>rosids</taxon>
        <taxon>malvids</taxon>
        <taxon>Malvales</taxon>
        <taxon>Malvaceae</taxon>
        <taxon>Helicteroideae</taxon>
        <taxon>Durio</taxon>
    </lineage>
</organism>
<accession>A0A6P6A1R5</accession>
<proteinExistence type="predicted"/>
<keyword evidence="1" id="KW-0805">Transcription regulation</keyword>
<feature type="region of interest" description="Disordered" evidence="5">
    <location>
        <begin position="138"/>
        <end position="166"/>
    </location>
</feature>
<protein>
    <submittedName>
        <fullName evidence="8">Protein FEZ-like isoform X2</fullName>
    </submittedName>
</protein>
<keyword evidence="4" id="KW-0539">Nucleus</keyword>
<dbReference type="InterPro" id="IPR036093">
    <property type="entry name" value="NAC_dom_sf"/>
</dbReference>
<dbReference type="SUPFAM" id="SSF101941">
    <property type="entry name" value="NAC domain"/>
    <property type="match status" value="1"/>
</dbReference>
<feature type="domain" description="NAC" evidence="6">
    <location>
        <begin position="3"/>
        <end position="153"/>
    </location>
</feature>
<evidence type="ECO:0000259" key="6">
    <source>
        <dbReference type="PROSITE" id="PS51005"/>
    </source>
</evidence>
<dbReference type="RefSeq" id="XP_022758727.1">
    <property type="nucleotide sequence ID" value="XM_022902992.1"/>
</dbReference>
<evidence type="ECO:0000256" key="5">
    <source>
        <dbReference type="SAM" id="MobiDB-lite"/>
    </source>
</evidence>
<dbReference type="GO" id="GO:0006355">
    <property type="term" value="P:regulation of DNA-templated transcription"/>
    <property type="evidence" value="ECO:0007669"/>
    <property type="project" value="InterPro"/>
</dbReference>
<dbReference type="AlphaFoldDB" id="A0A6P6A1R5"/>
<dbReference type="GO" id="GO:0003677">
    <property type="term" value="F:DNA binding"/>
    <property type="evidence" value="ECO:0007669"/>
    <property type="project" value="UniProtKB-KW"/>
</dbReference>
<feature type="compositionally biased region" description="Basic and acidic residues" evidence="5">
    <location>
        <begin position="138"/>
        <end position="154"/>
    </location>
</feature>
<evidence type="ECO:0000256" key="2">
    <source>
        <dbReference type="ARBA" id="ARBA00023125"/>
    </source>
</evidence>
<keyword evidence="3" id="KW-0804">Transcription</keyword>
<dbReference type="Proteomes" id="UP000515121">
    <property type="component" value="Unplaced"/>
</dbReference>
<keyword evidence="7" id="KW-1185">Reference proteome</keyword>
<name>A0A6P6A1R5_DURZI</name>
<keyword evidence="2" id="KW-0238">DNA-binding</keyword>
<dbReference type="Gene3D" id="2.170.150.80">
    <property type="entry name" value="NAC domain"/>
    <property type="match status" value="1"/>
</dbReference>
<dbReference type="Pfam" id="PF02365">
    <property type="entry name" value="NAM"/>
    <property type="match status" value="1"/>
</dbReference>
<dbReference type="GeneID" id="111305439"/>
<dbReference type="PROSITE" id="PS51005">
    <property type="entry name" value="NAC"/>
    <property type="match status" value="1"/>
</dbReference>
<reference evidence="8" key="1">
    <citation type="submission" date="2025-08" db="UniProtKB">
        <authorList>
            <consortium name="RefSeq"/>
        </authorList>
    </citation>
    <scope>IDENTIFICATION</scope>
    <source>
        <tissue evidence="8">Fruit stalk</tissue>
    </source>
</reference>
<evidence type="ECO:0000256" key="4">
    <source>
        <dbReference type="ARBA" id="ARBA00023242"/>
    </source>
</evidence>
<evidence type="ECO:0000256" key="3">
    <source>
        <dbReference type="ARBA" id="ARBA00023163"/>
    </source>
</evidence>
<feature type="compositionally biased region" description="Polar residues" evidence="5">
    <location>
        <begin position="156"/>
        <end position="166"/>
    </location>
</feature>
<gene>
    <name evidence="8" type="primary">LOC111305439</name>
</gene>
<sequence>MDMVKGFRFHPTDQELIEYLQIKTFDRDSVVQVIDEVQDICESEPWELAGRSALQTGDRLWYFMYPPKYKYRNSKRISRTTLEGYWKPTGNARKIINYDNGEEIGSKKTLVFYKGQCNDKNKNKTCWVMHEYELKADPKASDSDQELLDPKGSSEPEASNGSDIVHNKSSSIETFAGERSNQHNISNYMHHVAEDAIPKEPLHVIEVSTEKNGPEDSNRVQKPYSTIEQDNESCNSILTNDGETVPIERSNQHNIVVAVESFEMPTNFEFLADEDLIPTDLFYNYGISLDELLAEPKATNNSNWIQNHSITNIEDEFLDSIFADNNEAYLQEEDRRQCLAAENGALGLPCIGVMESSDSMGKSRKRPRLEYDGLNHHVETGEA</sequence>
<evidence type="ECO:0000313" key="7">
    <source>
        <dbReference type="Proteomes" id="UP000515121"/>
    </source>
</evidence>